<reference evidence="1 2" key="1">
    <citation type="submission" date="2020-07" db="EMBL/GenBank/DDBJ databases">
        <title>Moheibacter lacus sp. nov., a member of the family Flavobacteriaceae isolated from freshwater lake sediment.</title>
        <authorList>
            <person name="Liu Y."/>
        </authorList>
    </citation>
    <scope>NUCLEOTIDE SEQUENCE [LARGE SCALE GENOMIC DNA]</scope>
    <source>
        <strain evidence="1 2">BDHS18</strain>
    </source>
</reference>
<dbReference type="RefSeq" id="WP_182042088.1">
    <property type="nucleotide sequence ID" value="NZ_JACDZE010000001.1"/>
</dbReference>
<sequence>MKPIVLLTFILCGLTSAQENLNEADLTQYVDKQVRYCDYVYGSHVTKGEKPVILLNLGADYPDAKLVVAIFHDDWKNFDYQPEEFLKEKQICVKGKLVLYKGKPEIIVKGPKQIEVR</sequence>
<protein>
    <submittedName>
        <fullName evidence="1">Uncharacterized protein</fullName>
    </submittedName>
</protein>
<evidence type="ECO:0000313" key="1">
    <source>
        <dbReference type="EMBL" id="MBA5628492.1"/>
    </source>
</evidence>
<accession>A0A838ZQV7</accession>
<keyword evidence="2" id="KW-1185">Reference proteome</keyword>
<comment type="caution">
    <text evidence="1">The sequence shown here is derived from an EMBL/GenBank/DDBJ whole genome shotgun (WGS) entry which is preliminary data.</text>
</comment>
<dbReference type="AlphaFoldDB" id="A0A838ZQV7"/>
<evidence type="ECO:0000313" key="2">
    <source>
        <dbReference type="Proteomes" id="UP000552241"/>
    </source>
</evidence>
<gene>
    <name evidence="1" type="ORF">HU137_01760</name>
</gene>
<name>A0A838ZQV7_9FLAO</name>
<proteinExistence type="predicted"/>
<organism evidence="1 2">
    <name type="scientific">Moheibacter lacus</name>
    <dbReference type="NCBI Taxonomy" id="2745851"/>
    <lineage>
        <taxon>Bacteria</taxon>
        <taxon>Pseudomonadati</taxon>
        <taxon>Bacteroidota</taxon>
        <taxon>Flavobacteriia</taxon>
        <taxon>Flavobacteriales</taxon>
        <taxon>Weeksellaceae</taxon>
        <taxon>Moheibacter</taxon>
    </lineage>
</organism>
<dbReference type="EMBL" id="JACDZE010000001">
    <property type="protein sequence ID" value="MBA5628492.1"/>
    <property type="molecule type" value="Genomic_DNA"/>
</dbReference>
<dbReference type="Proteomes" id="UP000552241">
    <property type="component" value="Unassembled WGS sequence"/>
</dbReference>